<dbReference type="PANTHER" id="PTHR35708:SF3">
    <property type="entry name" value="GB|AAD25831.1"/>
    <property type="match status" value="1"/>
</dbReference>
<comment type="caution">
    <text evidence="2">The sequence shown here is derived from an EMBL/GenBank/DDBJ whole genome shotgun (WGS) entry which is preliminary data.</text>
</comment>
<evidence type="ECO:0000313" key="2">
    <source>
        <dbReference type="EMBL" id="KAG6604917.1"/>
    </source>
</evidence>
<organism evidence="2 3">
    <name type="scientific">Cucurbita argyrosperma subsp. sororia</name>
    <dbReference type="NCBI Taxonomy" id="37648"/>
    <lineage>
        <taxon>Eukaryota</taxon>
        <taxon>Viridiplantae</taxon>
        <taxon>Streptophyta</taxon>
        <taxon>Embryophyta</taxon>
        <taxon>Tracheophyta</taxon>
        <taxon>Spermatophyta</taxon>
        <taxon>Magnoliopsida</taxon>
        <taxon>eudicotyledons</taxon>
        <taxon>Gunneridae</taxon>
        <taxon>Pentapetalae</taxon>
        <taxon>rosids</taxon>
        <taxon>fabids</taxon>
        <taxon>Cucurbitales</taxon>
        <taxon>Cucurbitaceae</taxon>
        <taxon>Cucurbiteae</taxon>
        <taxon>Cucurbita</taxon>
    </lineage>
</organism>
<sequence length="164" mass="18805">MLYFSIAKRNSFPIEKFIEEEKKEVTFVSDRKSSPTAGGLLPESECADDNFTTTEDSEVGWGAFDRFKAKTLDQSDEGSISDEESLIEISLPTGHYVSHEFEDEEEEEDDMSSCYRELPEFEKQKKNLMELLAEINDIDEENLIEIDISMGSIKYSRFEIGGRK</sequence>
<dbReference type="Proteomes" id="UP000685013">
    <property type="component" value="Chromosome 2"/>
</dbReference>
<dbReference type="EMBL" id="JAGKQH010000002">
    <property type="protein sequence ID" value="KAG6604917.1"/>
    <property type="molecule type" value="Genomic_DNA"/>
</dbReference>
<proteinExistence type="predicted"/>
<evidence type="ECO:0000313" key="3">
    <source>
        <dbReference type="Proteomes" id="UP000685013"/>
    </source>
</evidence>
<gene>
    <name evidence="2" type="ORF">SDJN03_02234</name>
</gene>
<feature type="non-terminal residue" evidence="2">
    <location>
        <position position="1"/>
    </location>
</feature>
<keyword evidence="3" id="KW-1185">Reference proteome</keyword>
<evidence type="ECO:0000256" key="1">
    <source>
        <dbReference type="SAM" id="MobiDB-lite"/>
    </source>
</evidence>
<accession>A0AAV6NXQ7</accession>
<reference evidence="2 3" key="1">
    <citation type="journal article" date="2021" name="Hortic Res">
        <title>The domestication of Cucurbita argyrosperma as revealed by the genome of its wild relative.</title>
        <authorList>
            <person name="Barrera-Redondo J."/>
            <person name="Sanchez-de la Vega G."/>
            <person name="Aguirre-Liguori J.A."/>
            <person name="Castellanos-Morales G."/>
            <person name="Gutierrez-Guerrero Y.T."/>
            <person name="Aguirre-Dugua X."/>
            <person name="Aguirre-Planter E."/>
            <person name="Tenaillon M.I."/>
            <person name="Lira-Saade R."/>
            <person name="Eguiarte L.E."/>
        </authorList>
    </citation>
    <scope>NUCLEOTIDE SEQUENCE [LARGE SCALE GENOMIC DNA]</scope>
    <source>
        <strain evidence="2">JBR-2021</strain>
    </source>
</reference>
<name>A0AAV6NXQ7_9ROSI</name>
<dbReference type="AlphaFoldDB" id="A0AAV6NXQ7"/>
<feature type="region of interest" description="Disordered" evidence="1">
    <location>
        <begin position="29"/>
        <end position="48"/>
    </location>
</feature>
<protein>
    <submittedName>
        <fullName evidence="2">Uncharacterized protein</fullName>
    </submittedName>
</protein>
<dbReference type="PANTHER" id="PTHR35708">
    <property type="entry name" value="GB|AAD25831.1"/>
    <property type="match status" value="1"/>
</dbReference>